<keyword evidence="2" id="KW-0813">Transport</keyword>
<dbReference type="SMART" id="SM00382">
    <property type="entry name" value="AAA"/>
    <property type="match status" value="1"/>
</dbReference>
<feature type="domain" description="ABC transporter" evidence="5">
    <location>
        <begin position="5"/>
        <end position="232"/>
    </location>
</feature>
<dbReference type="AlphaFoldDB" id="A0A8B6M4R5"/>
<proteinExistence type="inferred from homology"/>
<accession>A0A8B6M4R5</accession>
<dbReference type="Gene3D" id="3.40.50.300">
    <property type="entry name" value="P-loop containing nucleotide triphosphate hydrolases"/>
    <property type="match status" value="1"/>
</dbReference>
<dbReference type="PROSITE" id="PS50893">
    <property type="entry name" value="ABC_TRANSPORTER_2"/>
    <property type="match status" value="1"/>
</dbReference>
<sequence length="300" mass="32242">MDAAVVIRGVSRRYGQREAVRDVDLTLRAGECVGLVGHNGAGKSTLIKIMLGLVRPSAGSVQVLGEDPSAGPGGRARRELGYLPENVALQPSMTGAETLAFYARLKRQPVAGNAALLERVGIEAVAHRRVGAYSKGMRQRLGLAQALLGRPRALLLDEPTTGLDPALRQSFYDILRDLRRDGAMVLLSSHALAELEGQVDRVVVMNQGRKVADGGIGDLRRLAAIRPRIRLRLPRTPPAVANRADAWAGWSPVSDGLLELSCEENEVASVLRGLPETAREIEIIRPSLDDLYAAFQSGVA</sequence>
<comment type="caution">
    <text evidence="6">The sequence shown here is derived from an EMBL/GenBank/DDBJ whole genome shotgun (WGS) entry which is preliminary data.</text>
</comment>
<dbReference type="GO" id="GO:0005524">
    <property type="term" value="F:ATP binding"/>
    <property type="evidence" value="ECO:0007669"/>
    <property type="project" value="UniProtKB-KW"/>
</dbReference>
<dbReference type="SUPFAM" id="SSF52540">
    <property type="entry name" value="P-loop containing nucleoside triphosphate hydrolases"/>
    <property type="match status" value="1"/>
</dbReference>
<dbReference type="RefSeq" id="WP_174512063.1">
    <property type="nucleotide sequence ID" value="NZ_CABFMQ020000076.1"/>
</dbReference>
<evidence type="ECO:0000256" key="4">
    <source>
        <dbReference type="ARBA" id="ARBA00022840"/>
    </source>
</evidence>
<evidence type="ECO:0000313" key="6">
    <source>
        <dbReference type="EMBL" id="VTZ49838.1"/>
    </source>
</evidence>
<gene>
    <name evidence="6" type="primary">nosF</name>
    <name evidence="6" type="ORF">MPC4_20048</name>
</gene>
<evidence type="ECO:0000256" key="1">
    <source>
        <dbReference type="ARBA" id="ARBA00005417"/>
    </source>
</evidence>
<evidence type="ECO:0000256" key="2">
    <source>
        <dbReference type="ARBA" id="ARBA00022448"/>
    </source>
</evidence>
<dbReference type="CDD" id="cd03230">
    <property type="entry name" value="ABC_DR_subfamily_A"/>
    <property type="match status" value="1"/>
</dbReference>
<comment type="similarity">
    <text evidence="1">Belongs to the ABC transporter superfamily.</text>
</comment>
<keyword evidence="4 6" id="KW-0067">ATP-binding</keyword>
<keyword evidence="7" id="KW-1185">Reference proteome</keyword>
<dbReference type="PROSITE" id="PS00211">
    <property type="entry name" value="ABC_TRANSPORTER_1"/>
    <property type="match status" value="1"/>
</dbReference>
<keyword evidence="3" id="KW-0547">Nucleotide-binding</keyword>
<dbReference type="Proteomes" id="UP000485880">
    <property type="component" value="Unassembled WGS sequence"/>
</dbReference>
<name>A0A8B6M4R5_METTU</name>
<dbReference type="InterPro" id="IPR003593">
    <property type="entry name" value="AAA+_ATPase"/>
</dbReference>
<dbReference type="PANTHER" id="PTHR42939:SF1">
    <property type="entry name" value="ABC TRANSPORTER ATP-BINDING PROTEIN ALBC-RELATED"/>
    <property type="match status" value="1"/>
</dbReference>
<dbReference type="GO" id="GO:0016887">
    <property type="term" value="F:ATP hydrolysis activity"/>
    <property type="evidence" value="ECO:0007669"/>
    <property type="project" value="InterPro"/>
</dbReference>
<dbReference type="InterPro" id="IPR027417">
    <property type="entry name" value="P-loop_NTPase"/>
</dbReference>
<dbReference type="Pfam" id="PF00005">
    <property type="entry name" value="ABC_tran"/>
    <property type="match status" value="1"/>
</dbReference>
<organism evidence="6 7">
    <name type="scientific">Methylocella tundrae</name>
    <dbReference type="NCBI Taxonomy" id="227605"/>
    <lineage>
        <taxon>Bacteria</taxon>
        <taxon>Pseudomonadati</taxon>
        <taxon>Pseudomonadota</taxon>
        <taxon>Alphaproteobacteria</taxon>
        <taxon>Hyphomicrobiales</taxon>
        <taxon>Beijerinckiaceae</taxon>
        <taxon>Methylocella</taxon>
    </lineage>
</organism>
<dbReference type="InterPro" id="IPR003439">
    <property type="entry name" value="ABC_transporter-like_ATP-bd"/>
</dbReference>
<dbReference type="InterPro" id="IPR017871">
    <property type="entry name" value="ABC_transporter-like_CS"/>
</dbReference>
<evidence type="ECO:0000313" key="7">
    <source>
        <dbReference type="Proteomes" id="UP000485880"/>
    </source>
</evidence>
<dbReference type="EMBL" id="CABFMQ020000076">
    <property type="protein sequence ID" value="VTZ49838.1"/>
    <property type="molecule type" value="Genomic_DNA"/>
</dbReference>
<evidence type="ECO:0000259" key="5">
    <source>
        <dbReference type="PROSITE" id="PS50893"/>
    </source>
</evidence>
<dbReference type="InterPro" id="IPR051782">
    <property type="entry name" value="ABC_Transporter_VariousFunc"/>
</dbReference>
<evidence type="ECO:0000256" key="3">
    <source>
        <dbReference type="ARBA" id="ARBA00022741"/>
    </source>
</evidence>
<dbReference type="PANTHER" id="PTHR42939">
    <property type="entry name" value="ABC TRANSPORTER ATP-BINDING PROTEIN ALBC-RELATED"/>
    <property type="match status" value="1"/>
</dbReference>
<reference evidence="6 7" key="1">
    <citation type="submission" date="2019-05" db="EMBL/GenBank/DDBJ databases">
        <authorList>
            <person name="Farhan Ul Haque M."/>
        </authorList>
    </citation>
    <scope>NUCLEOTIDE SEQUENCE [LARGE SCALE GENOMIC DNA]</scope>
    <source>
        <strain evidence="6">2</strain>
    </source>
</reference>
<protein>
    <submittedName>
        <fullName evidence="6">Putative ABC transporter ATP-binding protein NosF</fullName>
    </submittedName>
</protein>